<protein>
    <submittedName>
        <fullName evidence="4">Glycosyltransferase family 1 protein</fullName>
    </submittedName>
</protein>
<feature type="domain" description="Erythromycin biosynthesis protein CIII-like C-terminal" evidence="3">
    <location>
        <begin position="325"/>
        <end position="435"/>
    </location>
</feature>
<accession>A0A3D8HDL5</accession>
<reference evidence="5 6" key="1">
    <citation type="submission" date="2018-07" db="EMBL/GenBank/DDBJ databases">
        <title>Parabacteroides acidifaciens nov. sp., isolated from human feces.</title>
        <authorList>
            <person name="Wang Y.J."/>
        </authorList>
    </citation>
    <scope>NUCLEOTIDE SEQUENCE [LARGE SCALE GENOMIC DNA]</scope>
    <source>
        <strain evidence="5 6">426-9</strain>
    </source>
</reference>
<evidence type="ECO:0000259" key="3">
    <source>
        <dbReference type="Pfam" id="PF06722"/>
    </source>
</evidence>
<dbReference type="PANTHER" id="PTHR48043">
    <property type="entry name" value="EG:EG0003.4 PROTEIN-RELATED"/>
    <property type="match status" value="1"/>
</dbReference>
<evidence type="ECO:0000313" key="7">
    <source>
        <dbReference type="Proteomes" id="UP000629596"/>
    </source>
</evidence>
<comment type="caution">
    <text evidence="5">The sequence shown here is derived from an EMBL/GenBank/DDBJ whole genome shotgun (WGS) entry which is preliminary data.</text>
</comment>
<dbReference type="CDD" id="cd03784">
    <property type="entry name" value="GT1_Gtf-like"/>
    <property type="match status" value="1"/>
</dbReference>
<dbReference type="EMBL" id="QREV01000024">
    <property type="protein sequence ID" value="RDU49038.1"/>
    <property type="molecule type" value="Genomic_DNA"/>
</dbReference>
<keyword evidence="1" id="KW-0328">Glycosyltransferase</keyword>
<dbReference type="Proteomes" id="UP000629596">
    <property type="component" value="Unassembled WGS sequence"/>
</dbReference>
<dbReference type="InterPro" id="IPR010610">
    <property type="entry name" value="EryCIII-like_C"/>
</dbReference>
<name>A0A3D8HDL5_9BACT</name>
<keyword evidence="7" id="KW-1185">Reference proteome</keyword>
<sequence>MATIIFDIYPAISHYNATFLLAKHLSKENRVIYVCGGSYQKMIASCGFETYIVDIDTLILFEAKRRLSGIWSSIFSFSVLKRKRLLREMFRSYKQISELFHPDLILLDSHHFYKTVIYNDICNHIVRLQSMVSTYKYPYIAPVCYESLPSYTRKGILKSELLWKMYHLRYHVHQWILRLFYSSNNYFTNVTILANLSHYPLSKYIESNRYTVSRVELSGYTELIISPIVFDFPSIERNLLTFFSPAKENRDIHLFVPRYSALTERLQFLRVEGKVFVIYCSLGTLGDTDKKKVIRFFSKIRKVAFTDSSLFFVCSVGKMFLHNSLLPLPENMLILRQVPQFHLLQYCDLMITHGGMNSITECIYRQVPMLVYPLNRNWDQPGNAARVVFHKLGLKGNISKDSPITIYQKIKKICSSYLMYKENLQKMKQRMEETPDTLTPYINSIV</sequence>
<dbReference type="RefSeq" id="WP_115499733.1">
    <property type="nucleotide sequence ID" value="NZ_JACRTI010000024.1"/>
</dbReference>
<evidence type="ECO:0000313" key="4">
    <source>
        <dbReference type="EMBL" id="MBC8602225.1"/>
    </source>
</evidence>
<evidence type="ECO:0000256" key="2">
    <source>
        <dbReference type="ARBA" id="ARBA00022679"/>
    </source>
</evidence>
<evidence type="ECO:0000256" key="1">
    <source>
        <dbReference type="ARBA" id="ARBA00022676"/>
    </source>
</evidence>
<dbReference type="InterPro" id="IPR002213">
    <property type="entry name" value="UDP_glucos_trans"/>
</dbReference>
<dbReference type="Proteomes" id="UP000256321">
    <property type="component" value="Unassembled WGS sequence"/>
</dbReference>
<dbReference type="GO" id="GO:0008194">
    <property type="term" value="F:UDP-glycosyltransferase activity"/>
    <property type="evidence" value="ECO:0007669"/>
    <property type="project" value="InterPro"/>
</dbReference>
<dbReference type="SUPFAM" id="SSF53756">
    <property type="entry name" value="UDP-Glycosyltransferase/glycogen phosphorylase"/>
    <property type="match status" value="1"/>
</dbReference>
<dbReference type="GO" id="GO:0016758">
    <property type="term" value="F:hexosyltransferase activity"/>
    <property type="evidence" value="ECO:0007669"/>
    <property type="project" value="UniProtKB-ARBA"/>
</dbReference>
<dbReference type="AlphaFoldDB" id="A0A3D8HDL5"/>
<evidence type="ECO:0000313" key="6">
    <source>
        <dbReference type="Proteomes" id="UP000256321"/>
    </source>
</evidence>
<gene>
    <name evidence="5" type="ORF">DWU89_11205</name>
    <name evidence="4" type="ORF">H8784_10920</name>
</gene>
<dbReference type="Gene3D" id="3.40.50.2000">
    <property type="entry name" value="Glycogen Phosphorylase B"/>
    <property type="match status" value="1"/>
</dbReference>
<keyword evidence="2" id="KW-0808">Transferase</keyword>
<organism evidence="5 6">
    <name type="scientific">Parabacteroides acidifaciens</name>
    <dbReference type="NCBI Taxonomy" id="2290935"/>
    <lineage>
        <taxon>Bacteria</taxon>
        <taxon>Pseudomonadati</taxon>
        <taxon>Bacteroidota</taxon>
        <taxon>Bacteroidia</taxon>
        <taxon>Bacteroidales</taxon>
        <taxon>Tannerellaceae</taxon>
        <taxon>Parabacteroides</taxon>
    </lineage>
</organism>
<proteinExistence type="predicted"/>
<dbReference type="Pfam" id="PF06722">
    <property type="entry name" value="EryCIII-like_C"/>
    <property type="match status" value="1"/>
</dbReference>
<evidence type="ECO:0000313" key="5">
    <source>
        <dbReference type="EMBL" id="RDU49038.1"/>
    </source>
</evidence>
<dbReference type="PANTHER" id="PTHR48043:SF145">
    <property type="entry name" value="FI06409P-RELATED"/>
    <property type="match status" value="1"/>
</dbReference>
<reference evidence="4 7" key="2">
    <citation type="submission" date="2020-08" db="EMBL/GenBank/DDBJ databases">
        <title>Genome public.</title>
        <authorList>
            <person name="Liu C."/>
            <person name="Sun Q."/>
        </authorList>
    </citation>
    <scope>NUCLEOTIDE SEQUENCE [LARGE SCALE GENOMIC DNA]</scope>
    <source>
        <strain evidence="4 7">426_9</strain>
    </source>
</reference>
<dbReference type="EMBL" id="JACRTI010000024">
    <property type="protein sequence ID" value="MBC8602225.1"/>
    <property type="molecule type" value="Genomic_DNA"/>
</dbReference>
<dbReference type="InterPro" id="IPR050271">
    <property type="entry name" value="UDP-glycosyltransferase"/>
</dbReference>